<feature type="transmembrane region" description="Helical" evidence="12">
    <location>
        <begin position="442"/>
        <end position="463"/>
    </location>
</feature>
<keyword evidence="3" id="KW-0813">Transport</keyword>
<feature type="transmembrane region" description="Helical" evidence="12">
    <location>
        <begin position="186"/>
        <end position="206"/>
    </location>
</feature>
<feature type="transmembrane region" description="Helical" evidence="12">
    <location>
        <begin position="82"/>
        <end position="107"/>
    </location>
</feature>
<sequence length="505" mass="53259">MRVADLLVILIYFAVIPWAVLRLSGKGQSAGGFLSAHHDLPWWAICLSLVATETSTLTFISVPGVGYTGGMVFTGLAGGYLIGRIIVAVWFLPLYASGAMTSAYQYLGQRFGKRLQRAASFSFLLTRLMAEGVRLLAGLLPVMWLLGQTGLPVGRFPVLVIIMAFTLLYTLLGGLRAVVWSDTIQFVIYLSGAAVCAVLLATQMTGANWHDVMDEGWLRPFHTLTLANALSDPFTPLAALLGGGIMAVASHGTDQLMVQRLLAARTLRDARLALIGSAFLVGLLFTLLSLTGVELRALSGNASLAAAGVRSSDEIFPRFIVSGLPEGLSGLLVAGVLSATMGSLSSTLSAMAGATLTDFGSGPAAMLSAGLRRIGLRPGPLLVPRLVTLFWALALVGTAMVSGAGAQAAIILGLTITGWSWGPVLGTFLAGMIWPEADSRDALTGFVISLAGMGVFMIALQVFGWHIAFPWLVPLGVVMMLLPARVSMRVRGFQRKARARAGTVL</sequence>
<dbReference type="EMBL" id="WOSW01000002">
    <property type="protein sequence ID" value="NHO31412.1"/>
    <property type="molecule type" value="Genomic_DNA"/>
</dbReference>
<evidence type="ECO:0000256" key="12">
    <source>
        <dbReference type="SAM" id="Phobius"/>
    </source>
</evidence>
<keyword evidence="4" id="KW-1003">Cell membrane</keyword>
<evidence type="ECO:0000256" key="2">
    <source>
        <dbReference type="ARBA" id="ARBA00006434"/>
    </source>
</evidence>
<dbReference type="RefSeq" id="WP_173576013.1">
    <property type="nucleotide sequence ID" value="NZ_WOSW01000002.1"/>
</dbReference>
<feature type="transmembrane region" description="Helical" evidence="12">
    <location>
        <begin position="469"/>
        <end position="488"/>
    </location>
</feature>
<evidence type="ECO:0000256" key="11">
    <source>
        <dbReference type="RuleBase" id="RU362091"/>
    </source>
</evidence>
<comment type="subcellular location">
    <subcellularLocation>
        <location evidence="1">Cell membrane</location>
        <topology evidence="1">Multi-pass membrane protein</topology>
    </subcellularLocation>
</comment>
<dbReference type="InterPro" id="IPR038377">
    <property type="entry name" value="Na/Glc_symporter_sf"/>
</dbReference>
<keyword evidence="6 12" id="KW-1133">Transmembrane helix</keyword>
<dbReference type="Gene3D" id="1.20.1730.10">
    <property type="entry name" value="Sodium/glucose cotransporter"/>
    <property type="match status" value="1"/>
</dbReference>
<evidence type="ECO:0000256" key="8">
    <source>
        <dbReference type="ARBA" id="ARBA00023065"/>
    </source>
</evidence>
<name>A0ABX0KBR9_9PROT</name>
<feature type="transmembrane region" description="Helical" evidence="12">
    <location>
        <begin position="331"/>
        <end position="356"/>
    </location>
</feature>
<keyword evidence="5 12" id="KW-0812">Transmembrane</keyword>
<comment type="caution">
    <text evidence="13">The sequence shown here is derived from an EMBL/GenBank/DDBJ whole genome shotgun (WGS) entry which is preliminary data.</text>
</comment>
<feature type="transmembrane region" description="Helical" evidence="12">
    <location>
        <begin position="128"/>
        <end position="146"/>
    </location>
</feature>
<evidence type="ECO:0000256" key="6">
    <source>
        <dbReference type="ARBA" id="ARBA00022989"/>
    </source>
</evidence>
<evidence type="ECO:0000256" key="4">
    <source>
        <dbReference type="ARBA" id="ARBA00022475"/>
    </source>
</evidence>
<evidence type="ECO:0000313" key="14">
    <source>
        <dbReference type="Proteomes" id="UP000615326"/>
    </source>
</evidence>
<evidence type="ECO:0000256" key="3">
    <source>
        <dbReference type="ARBA" id="ARBA00022448"/>
    </source>
</evidence>
<feature type="transmembrane region" description="Helical" evidence="12">
    <location>
        <begin position="6"/>
        <end position="21"/>
    </location>
</feature>
<keyword evidence="8" id="KW-0406">Ion transport</keyword>
<feature type="transmembrane region" description="Helical" evidence="12">
    <location>
        <begin position="382"/>
        <end position="402"/>
    </location>
</feature>
<evidence type="ECO:0000256" key="10">
    <source>
        <dbReference type="ARBA" id="ARBA00023201"/>
    </source>
</evidence>
<dbReference type="Proteomes" id="UP000615326">
    <property type="component" value="Unassembled WGS sequence"/>
</dbReference>
<feature type="transmembrane region" description="Helical" evidence="12">
    <location>
        <begin position="226"/>
        <end position="249"/>
    </location>
</feature>
<comment type="similarity">
    <text evidence="2 11">Belongs to the sodium:solute symporter (SSF) (TC 2.A.21) family.</text>
</comment>
<dbReference type="PANTHER" id="PTHR42985:SF47">
    <property type="entry name" value="INTEGRAL MEMBRANE TRANSPORT PROTEIN"/>
    <property type="match status" value="1"/>
</dbReference>
<evidence type="ECO:0000313" key="13">
    <source>
        <dbReference type="EMBL" id="NHO31412.1"/>
    </source>
</evidence>
<dbReference type="PROSITE" id="PS50283">
    <property type="entry name" value="NA_SOLUT_SYMP_3"/>
    <property type="match status" value="1"/>
</dbReference>
<accession>A0ABX0KBR9</accession>
<evidence type="ECO:0000256" key="1">
    <source>
        <dbReference type="ARBA" id="ARBA00004651"/>
    </source>
</evidence>
<proteinExistence type="inferred from homology"/>
<keyword evidence="7" id="KW-0915">Sodium</keyword>
<feature type="transmembrane region" description="Helical" evidence="12">
    <location>
        <begin position="408"/>
        <end position="430"/>
    </location>
</feature>
<reference evidence="13 14" key="1">
    <citation type="journal article" date="2020" name="Int. J. Syst. Evol. Microbiol.">
        <title>Novel acetic acid bacteria from cider fermentations: Acetobacter conturbans sp. nov. and Acetobacter fallax sp. nov.</title>
        <authorList>
            <person name="Sombolestani A.S."/>
            <person name="Cleenwerck I."/>
            <person name="Cnockaert M."/>
            <person name="Borremans W."/>
            <person name="Wieme A.D."/>
            <person name="De Vuyst L."/>
            <person name="Vandamme P."/>
        </authorList>
    </citation>
    <scope>NUCLEOTIDE SEQUENCE [LARGE SCALE GENOMIC DNA]</scope>
    <source>
        <strain evidence="13 14">LMG 1637</strain>
    </source>
</reference>
<keyword evidence="10" id="KW-0739">Sodium transport</keyword>
<organism evidence="13 14">
    <name type="scientific">Acetobacter fallax</name>
    <dbReference type="NCBI Taxonomy" id="1737473"/>
    <lineage>
        <taxon>Bacteria</taxon>
        <taxon>Pseudomonadati</taxon>
        <taxon>Pseudomonadota</taxon>
        <taxon>Alphaproteobacteria</taxon>
        <taxon>Acetobacterales</taxon>
        <taxon>Acetobacteraceae</taxon>
        <taxon>Acetobacter</taxon>
    </lineage>
</organism>
<keyword evidence="9 12" id="KW-0472">Membrane</keyword>
<dbReference type="CDD" id="cd11493">
    <property type="entry name" value="SLC5sbd_NIS-like_u1"/>
    <property type="match status" value="1"/>
</dbReference>
<evidence type="ECO:0000256" key="5">
    <source>
        <dbReference type="ARBA" id="ARBA00022692"/>
    </source>
</evidence>
<feature type="transmembrane region" description="Helical" evidence="12">
    <location>
        <begin position="42"/>
        <end position="62"/>
    </location>
</feature>
<gene>
    <name evidence="13" type="ORF">GOB84_02355</name>
</gene>
<feature type="transmembrane region" description="Helical" evidence="12">
    <location>
        <begin position="158"/>
        <end position="179"/>
    </location>
</feature>
<dbReference type="InterPro" id="IPR051163">
    <property type="entry name" value="Sodium:Solute_Symporter_SSF"/>
</dbReference>
<evidence type="ECO:0000256" key="9">
    <source>
        <dbReference type="ARBA" id="ARBA00023136"/>
    </source>
</evidence>
<feature type="transmembrane region" description="Helical" evidence="12">
    <location>
        <begin position="270"/>
        <end position="290"/>
    </location>
</feature>
<dbReference type="Pfam" id="PF00474">
    <property type="entry name" value="SSF"/>
    <property type="match status" value="1"/>
</dbReference>
<dbReference type="PANTHER" id="PTHR42985">
    <property type="entry name" value="SODIUM-COUPLED MONOCARBOXYLATE TRANSPORTER"/>
    <property type="match status" value="1"/>
</dbReference>
<protein>
    <submittedName>
        <fullName evidence="13">Sodium:proline symporter</fullName>
    </submittedName>
</protein>
<keyword evidence="14" id="KW-1185">Reference proteome</keyword>
<dbReference type="InterPro" id="IPR001734">
    <property type="entry name" value="Na/solute_symporter"/>
</dbReference>
<evidence type="ECO:0000256" key="7">
    <source>
        <dbReference type="ARBA" id="ARBA00023053"/>
    </source>
</evidence>